<proteinExistence type="predicted"/>
<dbReference type="RefSeq" id="WP_188608965.1">
    <property type="nucleotide sequence ID" value="NZ_BMGG01000003.1"/>
</dbReference>
<feature type="transmembrane region" description="Helical" evidence="1">
    <location>
        <begin position="65"/>
        <end position="83"/>
    </location>
</feature>
<feature type="transmembrane region" description="Helical" evidence="1">
    <location>
        <begin position="6"/>
        <end position="26"/>
    </location>
</feature>
<evidence type="ECO:0000313" key="2">
    <source>
        <dbReference type="EMBL" id="GGC61084.1"/>
    </source>
</evidence>
<keyword evidence="1" id="KW-0472">Membrane</keyword>
<gene>
    <name evidence="2" type="ORF">GCM10010994_19580</name>
</gene>
<comment type="caution">
    <text evidence="2">The sequence shown here is derived from an EMBL/GenBank/DDBJ whole genome shotgun (WGS) entry which is preliminary data.</text>
</comment>
<evidence type="ECO:0000256" key="1">
    <source>
        <dbReference type="SAM" id="Phobius"/>
    </source>
</evidence>
<evidence type="ECO:0000313" key="3">
    <source>
        <dbReference type="Proteomes" id="UP000637002"/>
    </source>
</evidence>
<keyword evidence="1" id="KW-0812">Transmembrane</keyword>
<accession>A0A916XC77</accession>
<feature type="transmembrane region" description="Helical" evidence="1">
    <location>
        <begin position="38"/>
        <end position="59"/>
    </location>
</feature>
<dbReference type="EMBL" id="BMGG01000003">
    <property type="protein sequence ID" value="GGC61084.1"/>
    <property type="molecule type" value="Genomic_DNA"/>
</dbReference>
<sequence>MEGTIYSAWIGAVTVPPLAALVVGIATRFGPAGRPIAAYVALAVLVASSLAVALQLSFVHRPANLWWLLASYGAYCTLAAACFGIRPLWLRIPALLIAALPIAAVYLLATVGIMALAAIAADLGAPPRRTELMRSGLSCDVTFWGMVSTDSGYEVHLRRFWPPAPFIWRTVSTVAVNQTAGETELTCQTLLARYDSGR</sequence>
<protein>
    <submittedName>
        <fullName evidence="2">Uncharacterized protein</fullName>
    </submittedName>
</protein>
<reference evidence="2" key="2">
    <citation type="submission" date="2020-09" db="EMBL/GenBank/DDBJ databases">
        <authorList>
            <person name="Sun Q."/>
            <person name="Zhou Y."/>
        </authorList>
    </citation>
    <scope>NUCLEOTIDE SEQUENCE</scope>
    <source>
        <strain evidence="2">CGMCC 1.12919</strain>
    </source>
</reference>
<keyword evidence="3" id="KW-1185">Reference proteome</keyword>
<organism evidence="2 3">
    <name type="scientific">Chelatococcus reniformis</name>
    <dbReference type="NCBI Taxonomy" id="1494448"/>
    <lineage>
        <taxon>Bacteria</taxon>
        <taxon>Pseudomonadati</taxon>
        <taxon>Pseudomonadota</taxon>
        <taxon>Alphaproteobacteria</taxon>
        <taxon>Hyphomicrobiales</taxon>
        <taxon>Chelatococcaceae</taxon>
        <taxon>Chelatococcus</taxon>
    </lineage>
</organism>
<feature type="transmembrane region" description="Helical" evidence="1">
    <location>
        <begin position="95"/>
        <end position="121"/>
    </location>
</feature>
<keyword evidence="1" id="KW-1133">Transmembrane helix</keyword>
<reference evidence="2" key="1">
    <citation type="journal article" date="2014" name="Int. J. Syst. Evol. Microbiol.">
        <title>Complete genome sequence of Corynebacterium casei LMG S-19264T (=DSM 44701T), isolated from a smear-ripened cheese.</title>
        <authorList>
            <consortium name="US DOE Joint Genome Institute (JGI-PGF)"/>
            <person name="Walter F."/>
            <person name="Albersmeier A."/>
            <person name="Kalinowski J."/>
            <person name="Ruckert C."/>
        </authorList>
    </citation>
    <scope>NUCLEOTIDE SEQUENCE</scope>
    <source>
        <strain evidence="2">CGMCC 1.12919</strain>
    </source>
</reference>
<dbReference type="AlphaFoldDB" id="A0A916XC77"/>
<dbReference type="Proteomes" id="UP000637002">
    <property type="component" value="Unassembled WGS sequence"/>
</dbReference>
<name>A0A916XC77_9HYPH</name>